<gene>
    <name evidence="6" type="ORF">FGG12_18500</name>
    <name evidence="7" type="ORF">M5D45_18890</name>
</gene>
<dbReference type="GO" id="GO:0003677">
    <property type="term" value="F:DNA binding"/>
    <property type="evidence" value="ECO:0007669"/>
    <property type="project" value="UniProtKB-KW"/>
</dbReference>
<dbReference type="SUPFAM" id="SSF53850">
    <property type="entry name" value="Periplasmic binding protein-like II"/>
    <property type="match status" value="1"/>
</dbReference>
<evidence type="ECO:0000313" key="8">
    <source>
        <dbReference type="Proteomes" id="UP000318943"/>
    </source>
</evidence>
<dbReference type="RefSeq" id="WP_144199898.1">
    <property type="nucleotide sequence ID" value="NZ_CP097331.1"/>
</dbReference>
<dbReference type="PANTHER" id="PTHR30346">
    <property type="entry name" value="TRANSCRIPTIONAL DUAL REGULATOR HCAR-RELATED"/>
    <property type="match status" value="1"/>
</dbReference>
<proteinExistence type="inferred from homology"/>
<name>A0AAE9IB05_9BURK</name>
<dbReference type="SUPFAM" id="SSF46785">
    <property type="entry name" value="Winged helix' DNA-binding domain"/>
    <property type="match status" value="1"/>
</dbReference>
<protein>
    <submittedName>
        <fullName evidence="7">LysR family transcriptional regulator</fullName>
    </submittedName>
</protein>
<evidence type="ECO:0000313" key="7">
    <source>
        <dbReference type="EMBL" id="URF07281.1"/>
    </source>
</evidence>
<evidence type="ECO:0000256" key="4">
    <source>
        <dbReference type="ARBA" id="ARBA00023163"/>
    </source>
</evidence>
<evidence type="ECO:0000256" key="2">
    <source>
        <dbReference type="ARBA" id="ARBA00023015"/>
    </source>
</evidence>
<evidence type="ECO:0000259" key="5">
    <source>
        <dbReference type="PROSITE" id="PS50931"/>
    </source>
</evidence>
<organism evidence="7 9">
    <name type="scientific">Cupriavidus campinensis</name>
    <dbReference type="NCBI Taxonomy" id="151783"/>
    <lineage>
        <taxon>Bacteria</taxon>
        <taxon>Pseudomonadati</taxon>
        <taxon>Pseudomonadota</taxon>
        <taxon>Betaproteobacteria</taxon>
        <taxon>Burkholderiales</taxon>
        <taxon>Burkholderiaceae</taxon>
        <taxon>Cupriavidus</taxon>
    </lineage>
</organism>
<dbReference type="InterPro" id="IPR036388">
    <property type="entry name" value="WH-like_DNA-bd_sf"/>
</dbReference>
<dbReference type="Gene3D" id="3.40.190.10">
    <property type="entry name" value="Periplasmic binding protein-like II"/>
    <property type="match status" value="2"/>
</dbReference>
<reference evidence="7" key="3">
    <citation type="submission" date="2022-05" db="EMBL/GenBank/DDBJ databases">
        <authorList>
            <person name="Kunte H.-J."/>
        </authorList>
    </citation>
    <scope>NUCLEOTIDE SEQUENCE</scope>
    <source>
        <strain evidence="7">G5</strain>
    </source>
</reference>
<dbReference type="Pfam" id="PF03466">
    <property type="entry name" value="LysR_substrate"/>
    <property type="match status" value="1"/>
</dbReference>
<dbReference type="InterPro" id="IPR036390">
    <property type="entry name" value="WH_DNA-bd_sf"/>
</dbReference>
<dbReference type="InterPro" id="IPR005119">
    <property type="entry name" value="LysR_subst-bd"/>
</dbReference>
<dbReference type="GO" id="GO:0032993">
    <property type="term" value="C:protein-DNA complex"/>
    <property type="evidence" value="ECO:0007669"/>
    <property type="project" value="TreeGrafter"/>
</dbReference>
<dbReference type="Proteomes" id="UP000318943">
    <property type="component" value="Unassembled WGS sequence"/>
</dbReference>
<dbReference type="EMBL" id="CP097331">
    <property type="protein sequence ID" value="URF07281.1"/>
    <property type="molecule type" value="Genomic_DNA"/>
</dbReference>
<dbReference type="PANTHER" id="PTHR30346:SF29">
    <property type="entry name" value="LYSR SUBSTRATE-BINDING"/>
    <property type="match status" value="1"/>
</dbReference>
<evidence type="ECO:0000313" key="6">
    <source>
        <dbReference type="EMBL" id="TSP11221.1"/>
    </source>
</evidence>
<dbReference type="PRINTS" id="PR00039">
    <property type="entry name" value="HTHLYSR"/>
</dbReference>
<reference evidence="7" key="2">
    <citation type="journal article" date="2022" name="Microbiol. Resour. Announc.">
        <title>Genome Sequence of Cupriavidus campinensis Strain G5, a Member of a Bacterial Consortium Capable of Polyethylene Degradation.</title>
        <authorList>
            <person name="Schneider B."/>
            <person name="Pfeiffer F."/>
            <person name="Dyall-Smith M."/>
            <person name="Kunte H.J."/>
        </authorList>
    </citation>
    <scope>NUCLEOTIDE SEQUENCE</scope>
    <source>
        <strain evidence="7">G5</strain>
    </source>
</reference>
<dbReference type="PROSITE" id="PS50931">
    <property type="entry name" value="HTH_LYSR"/>
    <property type="match status" value="1"/>
</dbReference>
<dbReference type="Gene3D" id="1.10.10.10">
    <property type="entry name" value="Winged helix-like DNA-binding domain superfamily/Winged helix DNA-binding domain"/>
    <property type="match status" value="1"/>
</dbReference>
<dbReference type="AlphaFoldDB" id="A0AAE9IB05"/>
<accession>A0AAE9IB05</accession>
<dbReference type="KEGG" id="ccam:M5D45_18890"/>
<dbReference type="GO" id="GO:0003700">
    <property type="term" value="F:DNA-binding transcription factor activity"/>
    <property type="evidence" value="ECO:0007669"/>
    <property type="project" value="InterPro"/>
</dbReference>
<evidence type="ECO:0000256" key="3">
    <source>
        <dbReference type="ARBA" id="ARBA00023125"/>
    </source>
</evidence>
<evidence type="ECO:0000313" key="9">
    <source>
        <dbReference type="Proteomes" id="UP001056132"/>
    </source>
</evidence>
<reference evidence="6 8" key="1">
    <citation type="submission" date="2019-05" db="EMBL/GenBank/DDBJ databases">
        <title>Whole genome sequence analysis of Cupriavidus campinensis S14E4C strain.</title>
        <authorList>
            <person name="Abbaszade G."/>
            <person name="Szabo A."/>
            <person name="Toumi M."/>
            <person name="Toth E."/>
        </authorList>
    </citation>
    <scope>NUCLEOTIDE SEQUENCE [LARGE SCALE GENOMIC DNA]</scope>
    <source>
        <strain evidence="6 8">S14E4C</strain>
    </source>
</reference>
<keyword evidence="2" id="KW-0805">Transcription regulation</keyword>
<sequence length="292" mass="31591">MKLETFATLAAVIEEGSFAAAAATMHLTPSAVSMQMKQLEQYVGQPLFDRSGLQVRPTAVAHEVAAAMEGGLRYLHALRRRVSVAVEGSVRLGVIESIQPVLLPGTLRHLRDHYPKLRVLPVRGRSAGLLDLVKAGQLDAAVVARPEAGRVASLRWHPVGTREMVLIAPPDVGEASAADLLARYDWIRYDRATVTGAMAARYVHGVMPEKRSAMEFDSVIAIVAMVSAGLGVSVVQLMDPTVCDRYPVRRVRLGADAPTLQISLVSRKADEDSRVLQALTEAVERTLLPGIH</sequence>
<evidence type="ECO:0000256" key="1">
    <source>
        <dbReference type="ARBA" id="ARBA00009437"/>
    </source>
</evidence>
<keyword evidence="4" id="KW-0804">Transcription</keyword>
<dbReference type="Proteomes" id="UP001056132">
    <property type="component" value="Chromosome 2"/>
</dbReference>
<dbReference type="EMBL" id="VCIZ01000011">
    <property type="protein sequence ID" value="TSP11221.1"/>
    <property type="molecule type" value="Genomic_DNA"/>
</dbReference>
<keyword evidence="3" id="KW-0238">DNA-binding</keyword>
<feature type="domain" description="HTH lysR-type" evidence="5">
    <location>
        <begin position="1"/>
        <end position="58"/>
    </location>
</feature>
<keyword evidence="8" id="KW-1185">Reference proteome</keyword>
<comment type="similarity">
    <text evidence="1">Belongs to the LysR transcriptional regulatory family.</text>
</comment>
<dbReference type="InterPro" id="IPR000847">
    <property type="entry name" value="LysR_HTH_N"/>
</dbReference>
<dbReference type="Pfam" id="PF00126">
    <property type="entry name" value="HTH_1"/>
    <property type="match status" value="1"/>
</dbReference>